<name>A0A1G7AIK2_NIADE</name>
<accession>A0A1G7AIK2</accession>
<sequence>MRALRKNKLATVINGVGLTVAFACAILLMLRVYHEFSFDSVYPAAERTYKVYRSGNAPQGETRRARFPLPVTEAIKKEYAGVEKAALISDGAGTGIRYQDKTVNQEIKLVDADFLDVFSFPVLRGNRQSALTTTNNVVLTRRAAQSVFGIEDPVGKPVEVHINGKWIRLIVAAVLADLPQNTSIRFDVLARTELQPGYAEAKDRWDQTSSDLYIKLKASVTKEDFERAARSLVQKYYAEDLRFMKKEGYKPYPDGDYMRLHLLPVSELHFDLQVGAGDALNKSFLYVLLLVSCCILLIAGFNFVNLNIGVSFTRTKEIGIRKCLGAQKKQVWLQVWSESLFIISLSALMGTGLALLLIPPFNQLFGASVNGALLRQPVVIIVLVLLVLLMAFLASGYPSAIMARLKVTEVLKGKLHLKKNSVLRNALIVLQFVMAVILICATLVIYRQFQYLRKAPLGYDTDALISIPVNQTEADKNTVSKMRMLLASQPSVLSVSGSSINLGIGADGGTNKWTQGFEYNGRSLRTNILLADYDIIKTLGITLREGRDFLSQYASDTANNVIITQSMLAQLGIKDPVGRSIIADSSERPWTVIGVIPDFQLYSMYNKNEPLTIKMDPEEPVSYLLVRVITKNPSATMDMIRDAYRKIDPRSDFNGSYVTENVYRWYASEERLAKMFTAAAGVAILLSCMGLFGMAFIVVGQRTKEIGVRKVLGASVGNIATLVSKEFIKPVGIAILIALPIALWVLNKWLQHFTYRVSLTWWVFAAAGLLAVLIAVITVSVQAVRAAIVNPVKSLRTE</sequence>
<evidence type="ECO:0000256" key="3">
    <source>
        <dbReference type="ARBA" id="ARBA00022692"/>
    </source>
</evidence>
<gene>
    <name evidence="9" type="ORF">SAMN04487894_12334</name>
</gene>
<feature type="domain" description="ABC3 transporter permease C-terminal" evidence="7">
    <location>
        <begin position="679"/>
        <end position="790"/>
    </location>
</feature>
<protein>
    <submittedName>
        <fullName evidence="9">ABC-type transport system, involved in lipoprotein release, permease component</fullName>
    </submittedName>
</protein>
<evidence type="ECO:0000256" key="6">
    <source>
        <dbReference type="SAM" id="Phobius"/>
    </source>
</evidence>
<proteinExistence type="predicted"/>
<evidence type="ECO:0000256" key="1">
    <source>
        <dbReference type="ARBA" id="ARBA00004651"/>
    </source>
</evidence>
<dbReference type="InterPro" id="IPR050250">
    <property type="entry name" value="Macrolide_Exporter_MacB"/>
</dbReference>
<keyword evidence="9" id="KW-0449">Lipoprotein</keyword>
<feature type="transmembrane region" description="Helical" evidence="6">
    <location>
        <begin position="678"/>
        <end position="700"/>
    </location>
</feature>
<dbReference type="GO" id="GO:0005886">
    <property type="term" value="C:plasma membrane"/>
    <property type="evidence" value="ECO:0007669"/>
    <property type="project" value="UniProtKB-SubCell"/>
</dbReference>
<feature type="domain" description="MacB-like periplasmic core" evidence="8">
    <location>
        <begin position="12"/>
        <end position="231"/>
    </location>
</feature>
<reference evidence="10" key="1">
    <citation type="submission" date="2016-10" db="EMBL/GenBank/DDBJ databases">
        <authorList>
            <person name="Varghese N."/>
            <person name="Submissions S."/>
        </authorList>
    </citation>
    <scope>NUCLEOTIDE SEQUENCE [LARGE SCALE GENOMIC DNA]</scope>
    <source>
        <strain evidence="10">DSM 25811 / CCM 8410 / LMG 26954 / E90</strain>
    </source>
</reference>
<dbReference type="InterPro" id="IPR025857">
    <property type="entry name" value="MacB_PCD"/>
</dbReference>
<dbReference type="Pfam" id="PF02687">
    <property type="entry name" value="FtsX"/>
    <property type="match status" value="2"/>
</dbReference>
<evidence type="ECO:0000313" key="10">
    <source>
        <dbReference type="Proteomes" id="UP000198757"/>
    </source>
</evidence>
<feature type="transmembrane region" description="Helical" evidence="6">
    <location>
        <begin position="284"/>
        <end position="310"/>
    </location>
</feature>
<feature type="transmembrane region" description="Helical" evidence="6">
    <location>
        <begin position="378"/>
        <end position="401"/>
    </location>
</feature>
<dbReference type="PANTHER" id="PTHR30572">
    <property type="entry name" value="MEMBRANE COMPONENT OF TRANSPORTER-RELATED"/>
    <property type="match status" value="1"/>
</dbReference>
<dbReference type="Pfam" id="PF12704">
    <property type="entry name" value="MacB_PCD"/>
    <property type="match status" value="2"/>
</dbReference>
<evidence type="ECO:0000256" key="4">
    <source>
        <dbReference type="ARBA" id="ARBA00022989"/>
    </source>
</evidence>
<dbReference type="STRING" id="1285928.SAMN04487894_12334"/>
<evidence type="ECO:0000259" key="7">
    <source>
        <dbReference type="Pfam" id="PF02687"/>
    </source>
</evidence>
<dbReference type="PROSITE" id="PS51257">
    <property type="entry name" value="PROKAR_LIPOPROTEIN"/>
    <property type="match status" value="1"/>
</dbReference>
<organism evidence="9 10">
    <name type="scientific">Niabella drilacis (strain DSM 25811 / CCM 8410 / CCUG 62505 / LMG 26954 / E90)</name>
    <dbReference type="NCBI Taxonomy" id="1285928"/>
    <lineage>
        <taxon>Bacteria</taxon>
        <taxon>Pseudomonadati</taxon>
        <taxon>Bacteroidota</taxon>
        <taxon>Chitinophagia</taxon>
        <taxon>Chitinophagales</taxon>
        <taxon>Chitinophagaceae</taxon>
        <taxon>Niabella</taxon>
    </lineage>
</organism>
<evidence type="ECO:0000256" key="5">
    <source>
        <dbReference type="ARBA" id="ARBA00023136"/>
    </source>
</evidence>
<dbReference type="PANTHER" id="PTHR30572:SF18">
    <property type="entry name" value="ABC-TYPE MACROLIDE FAMILY EXPORT SYSTEM PERMEASE COMPONENT 2"/>
    <property type="match status" value="1"/>
</dbReference>
<feature type="transmembrane region" description="Helical" evidence="6">
    <location>
        <begin position="422"/>
        <end position="446"/>
    </location>
</feature>
<dbReference type="EMBL" id="FMZO01000023">
    <property type="protein sequence ID" value="SDE14651.1"/>
    <property type="molecule type" value="Genomic_DNA"/>
</dbReference>
<keyword evidence="3 6" id="KW-0812">Transmembrane</keyword>
<dbReference type="Proteomes" id="UP000198757">
    <property type="component" value="Unassembled WGS sequence"/>
</dbReference>
<keyword evidence="4 6" id="KW-1133">Transmembrane helix</keyword>
<feature type="transmembrane region" description="Helical" evidence="6">
    <location>
        <begin position="727"/>
        <end position="747"/>
    </location>
</feature>
<keyword evidence="5 6" id="KW-0472">Membrane</keyword>
<evidence type="ECO:0000256" key="2">
    <source>
        <dbReference type="ARBA" id="ARBA00022475"/>
    </source>
</evidence>
<evidence type="ECO:0000313" key="9">
    <source>
        <dbReference type="EMBL" id="SDE14651.1"/>
    </source>
</evidence>
<feature type="transmembrane region" description="Helical" evidence="6">
    <location>
        <begin position="331"/>
        <end position="358"/>
    </location>
</feature>
<dbReference type="InterPro" id="IPR003838">
    <property type="entry name" value="ABC3_permease_C"/>
</dbReference>
<feature type="transmembrane region" description="Helical" evidence="6">
    <location>
        <begin position="759"/>
        <end position="784"/>
    </location>
</feature>
<feature type="transmembrane region" description="Helical" evidence="6">
    <location>
        <begin position="12"/>
        <end position="33"/>
    </location>
</feature>
<dbReference type="GO" id="GO:0022857">
    <property type="term" value="F:transmembrane transporter activity"/>
    <property type="evidence" value="ECO:0007669"/>
    <property type="project" value="TreeGrafter"/>
</dbReference>
<keyword evidence="2" id="KW-1003">Cell membrane</keyword>
<comment type="subcellular location">
    <subcellularLocation>
        <location evidence="1">Cell membrane</location>
        <topology evidence="1">Multi-pass membrane protein</topology>
    </subcellularLocation>
</comment>
<feature type="domain" description="MacB-like periplasmic core" evidence="8">
    <location>
        <begin position="428"/>
        <end position="600"/>
    </location>
</feature>
<evidence type="ECO:0000259" key="8">
    <source>
        <dbReference type="Pfam" id="PF12704"/>
    </source>
</evidence>
<keyword evidence="10" id="KW-1185">Reference proteome</keyword>
<dbReference type="AlphaFoldDB" id="A0A1G7AIK2"/>
<feature type="domain" description="ABC3 transporter permease C-terminal" evidence="7">
    <location>
        <begin position="290"/>
        <end position="405"/>
    </location>
</feature>